<keyword evidence="5" id="KW-1185">Reference proteome</keyword>
<evidence type="ECO:0000313" key="4">
    <source>
        <dbReference type="EMBL" id="KAK8898455.1"/>
    </source>
</evidence>
<organism evidence="4 5">
    <name type="scientific">Tritrichomonas musculus</name>
    <dbReference type="NCBI Taxonomy" id="1915356"/>
    <lineage>
        <taxon>Eukaryota</taxon>
        <taxon>Metamonada</taxon>
        <taxon>Parabasalia</taxon>
        <taxon>Tritrichomonadida</taxon>
        <taxon>Tritrichomonadidae</taxon>
        <taxon>Tritrichomonas</taxon>
    </lineage>
</organism>
<reference evidence="4 5" key="1">
    <citation type="submission" date="2024-04" db="EMBL/GenBank/DDBJ databases">
        <title>Tritrichomonas musculus Genome.</title>
        <authorList>
            <person name="Alves-Ferreira E."/>
            <person name="Grigg M."/>
            <person name="Lorenzi H."/>
            <person name="Galac M."/>
        </authorList>
    </citation>
    <scope>NUCLEOTIDE SEQUENCE [LARGE SCALE GENOMIC DNA]</scope>
    <source>
        <strain evidence="4 5">EAF2021</strain>
    </source>
</reference>
<name>A0ABR2L517_9EUKA</name>
<dbReference type="EMBL" id="JAPFFF010000047">
    <property type="protein sequence ID" value="KAK8840384.1"/>
    <property type="molecule type" value="Genomic_DNA"/>
</dbReference>
<dbReference type="EMBL" id="JAPFFF010000010">
    <property type="protein sequence ID" value="KAK8881259.1"/>
    <property type="molecule type" value="Genomic_DNA"/>
</dbReference>
<feature type="compositionally biased region" description="Basic and acidic residues" evidence="1">
    <location>
        <begin position="108"/>
        <end position="117"/>
    </location>
</feature>
<evidence type="ECO:0000256" key="1">
    <source>
        <dbReference type="SAM" id="MobiDB-lite"/>
    </source>
</evidence>
<evidence type="ECO:0000313" key="5">
    <source>
        <dbReference type="Proteomes" id="UP001470230"/>
    </source>
</evidence>
<protein>
    <submittedName>
        <fullName evidence="4">Uncharacterized protein</fullName>
    </submittedName>
</protein>
<evidence type="ECO:0000313" key="3">
    <source>
        <dbReference type="EMBL" id="KAK8881259.1"/>
    </source>
</evidence>
<feature type="region of interest" description="Disordered" evidence="1">
    <location>
        <begin position="100"/>
        <end position="129"/>
    </location>
</feature>
<dbReference type="Proteomes" id="UP001470230">
    <property type="component" value="Unassembled WGS sequence"/>
</dbReference>
<comment type="caution">
    <text evidence="4">The sequence shown here is derived from an EMBL/GenBank/DDBJ whole genome shotgun (WGS) entry which is preliminary data.</text>
</comment>
<gene>
    <name evidence="4" type="ORF">M9Y10_000743</name>
    <name evidence="3" type="ORF">M9Y10_003993</name>
    <name evidence="2" type="ORF">M9Y10_030945</name>
</gene>
<evidence type="ECO:0000313" key="2">
    <source>
        <dbReference type="EMBL" id="KAK8840384.1"/>
    </source>
</evidence>
<dbReference type="EMBL" id="JAPFFF010000001">
    <property type="protein sequence ID" value="KAK8898455.1"/>
    <property type="molecule type" value="Genomic_DNA"/>
</dbReference>
<accession>A0ABR2L517</accession>
<proteinExistence type="predicted"/>
<sequence length="153" mass="18092">MMKTTTSFKKWLNDNEKVLFIQYAGENEYFGYRKEIVRKMVDIIPKNGLTTFEETLRKSDVDPNQTEIDLWSDLTKDYLTRQSEPKEIAWLTFSNVDDSQDMIIPSPSEREKEKEENTPIPPKKRSSSIYSEYYNKVPPAFRPRVMHADNEEL</sequence>